<name>A0A1K0GEY4_9ACTN</name>
<evidence type="ECO:0000313" key="1">
    <source>
        <dbReference type="EMBL" id="OJF09388.1"/>
    </source>
</evidence>
<protein>
    <submittedName>
        <fullName evidence="1">Uncharacterized protein</fullName>
    </submittedName>
</protein>
<dbReference type="Proteomes" id="UP000182486">
    <property type="component" value="Unassembled WGS sequence"/>
</dbReference>
<comment type="caution">
    <text evidence="1">The sequence shown here is derived from an EMBL/GenBank/DDBJ whole genome shotgun (WGS) entry which is preliminary data.</text>
</comment>
<accession>A0A1K0GEY4</accession>
<sequence length="92" mass="10325">MTSLIAFRSRATEPLRAVMWHAARKQWIYAPALAAGLLFDDSYADESTSVDRAAAEDLAREQLHTELPSPERLEAMCEEGARMGWSYGPPRE</sequence>
<dbReference type="AlphaFoldDB" id="A0A1K0GEY4"/>
<evidence type="ECO:0000313" key="2">
    <source>
        <dbReference type="Proteomes" id="UP000182486"/>
    </source>
</evidence>
<proteinExistence type="predicted"/>
<keyword evidence="2" id="KW-1185">Reference proteome</keyword>
<organism evidence="1 2">
    <name type="scientific">Couchioplanes caeruleus subsp. caeruleus</name>
    <dbReference type="NCBI Taxonomy" id="56427"/>
    <lineage>
        <taxon>Bacteria</taxon>
        <taxon>Bacillati</taxon>
        <taxon>Actinomycetota</taxon>
        <taxon>Actinomycetes</taxon>
        <taxon>Micromonosporales</taxon>
        <taxon>Micromonosporaceae</taxon>
        <taxon>Couchioplanes</taxon>
    </lineage>
</organism>
<gene>
    <name evidence="1" type="ORF">BG844_37845</name>
</gene>
<dbReference type="EMBL" id="MEIA01000574">
    <property type="protein sequence ID" value="OJF09388.1"/>
    <property type="molecule type" value="Genomic_DNA"/>
</dbReference>
<reference evidence="1 2" key="1">
    <citation type="submission" date="2016-09" db="EMBL/GenBank/DDBJ databases">
        <title>Couchioplanes caeruleus draft genome sequence.</title>
        <authorList>
            <person name="Sheehan J."/>
            <person name="Caffrey P."/>
        </authorList>
    </citation>
    <scope>NUCLEOTIDE SEQUENCE [LARGE SCALE GENOMIC DNA]</scope>
    <source>
        <strain evidence="1 2">DSM 43634</strain>
    </source>
</reference>